<sequence length="170" mass="19594">MEGSSSLTSVLVLSDCMILFSGEWADVYPRTNVHHLPRSSLPATRFCLPKLYYLACIFLLSEYMDPIPQFPTYSGSMLAMPVTLSSRAKLAEKLMRLKQRLRQWNKDMFRNIFENIKKAEEEVAMAERNFDVDPTDDNLIHDEQVYSTPATGFVTKEDFWHHKGISHVTV</sequence>
<dbReference type="AlphaFoldDB" id="A0AAW2QSI5"/>
<accession>A0AAW2QSI5</accession>
<comment type="caution">
    <text evidence="2">The sequence shown here is derived from an EMBL/GenBank/DDBJ whole genome shotgun (WGS) entry which is preliminary data.</text>
</comment>
<name>A0AAW2QSI5_9LAMI</name>
<protein>
    <submittedName>
        <fullName evidence="2">Uncharacterized protein</fullName>
    </submittedName>
</protein>
<feature type="coiled-coil region" evidence="1">
    <location>
        <begin position="87"/>
        <end position="129"/>
    </location>
</feature>
<proteinExistence type="predicted"/>
<organism evidence="2">
    <name type="scientific">Sesamum angustifolium</name>
    <dbReference type="NCBI Taxonomy" id="2727405"/>
    <lineage>
        <taxon>Eukaryota</taxon>
        <taxon>Viridiplantae</taxon>
        <taxon>Streptophyta</taxon>
        <taxon>Embryophyta</taxon>
        <taxon>Tracheophyta</taxon>
        <taxon>Spermatophyta</taxon>
        <taxon>Magnoliopsida</taxon>
        <taxon>eudicotyledons</taxon>
        <taxon>Gunneridae</taxon>
        <taxon>Pentapetalae</taxon>
        <taxon>asterids</taxon>
        <taxon>lamiids</taxon>
        <taxon>Lamiales</taxon>
        <taxon>Pedaliaceae</taxon>
        <taxon>Sesamum</taxon>
    </lineage>
</organism>
<keyword evidence="1" id="KW-0175">Coiled coil</keyword>
<evidence type="ECO:0000256" key="1">
    <source>
        <dbReference type="SAM" id="Coils"/>
    </source>
</evidence>
<evidence type="ECO:0000313" key="2">
    <source>
        <dbReference type="EMBL" id="KAL0370801.1"/>
    </source>
</evidence>
<dbReference type="EMBL" id="JACGWK010000002">
    <property type="protein sequence ID" value="KAL0370801.1"/>
    <property type="molecule type" value="Genomic_DNA"/>
</dbReference>
<reference evidence="2" key="2">
    <citation type="journal article" date="2024" name="Plant">
        <title>Genomic evolution and insights into agronomic trait innovations of Sesamum species.</title>
        <authorList>
            <person name="Miao H."/>
            <person name="Wang L."/>
            <person name="Qu L."/>
            <person name="Liu H."/>
            <person name="Sun Y."/>
            <person name="Le M."/>
            <person name="Wang Q."/>
            <person name="Wei S."/>
            <person name="Zheng Y."/>
            <person name="Lin W."/>
            <person name="Duan Y."/>
            <person name="Cao H."/>
            <person name="Xiong S."/>
            <person name="Wang X."/>
            <person name="Wei L."/>
            <person name="Li C."/>
            <person name="Ma Q."/>
            <person name="Ju M."/>
            <person name="Zhao R."/>
            <person name="Li G."/>
            <person name="Mu C."/>
            <person name="Tian Q."/>
            <person name="Mei H."/>
            <person name="Zhang T."/>
            <person name="Gao T."/>
            <person name="Zhang H."/>
        </authorList>
    </citation>
    <scope>NUCLEOTIDE SEQUENCE</scope>
    <source>
        <strain evidence="2">G01</strain>
    </source>
</reference>
<gene>
    <name evidence="2" type="ORF">Sangu_0398200</name>
</gene>
<reference evidence="2" key="1">
    <citation type="submission" date="2020-06" db="EMBL/GenBank/DDBJ databases">
        <authorList>
            <person name="Li T."/>
            <person name="Hu X."/>
            <person name="Zhang T."/>
            <person name="Song X."/>
            <person name="Zhang H."/>
            <person name="Dai N."/>
            <person name="Sheng W."/>
            <person name="Hou X."/>
            <person name="Wei L."/>
        </authorList>
    </citation>
    <scope>NUCLEOTIDE SEQUENCE</scope>
    <source>
        <strain evidence="2">G01</strain>
        <tissue evidence="2">Leaf</tissue>
    </source>
</reference>